<proteinExistence type="predicted"/>
<evidence type="ECO:0000313" key="4">
    <source>
        <dbReference type="Proteomes" id="UP000323082"/>
    </source>
</evidence>
<dbReference type="InterPro" id="IPR058210">
    <property type="entry name" value="SACS/Nov_dom"/>
</dbReference>
<dbReference type="InterPro" id="IPR052957">
    <property type="entry name" value="Auxin_embryo_med"/>
</dbReference>
<dbReference type="Pfam" id="PF25794">
    <property type="entry name" value="SACS"/>
    <property type="match status" value="1"/>
</dbReference>
<organism evidence="3 4">
    <name type="scientific">Chryseobacterium sediminis</name>
    <dbReference type="NCBI Taxonomy" id="1679494"/>
    <lineage>
        <taxon>Bacteria</taxon>
        <taxon>Pseudomonadati</taxon>
        <taxon>Bacteroidota</taxon>
        <taxon>Flavobacteriia</taxon>
        <taxon>Flavobacteriales</taxon>
        <taxon>Weeksellaceae</taxon>
        <taxon>Chryseobacterium group</taxon>
        <taxon>Chryseobacterium</taxon>
    </lineage>
</organism>
<dbReference type="RefSeq" id="WP_149835565.1">
    <property type="nucleotide sequence ID" value="NZ_VUNZ01000006.1"/>
</dbReference>
<feature type="domain" description="Sacsin/Nov" evidence="2">
    <location>
        <begin position="64"/>
        <end position="135"/>
    </location>
</feature>
<dbReference type="OrthoDB" id="7782105at2"/>
<gene>
    <name evidence="3" type="ORF">FW780_21065</name>
</gene>
<dbReference type="InterPro" id="IPR036890">
    <property type="entry name" value="HATPase_C_sf"/>
</dbReference>
<sequence>MNLREIANKLLNDSKRTPIRGLSAIAEAEKYLQQAYEGRYFFELIQNVRDANKEIEEDGDILVEIKDNILSISNTGAEFSAKGIEGITTIGKSTKQSQEYIGFKGIGFKSISEVTECPSIITRHGSIYFDRNLTLREYNEPDLKEEEVPLFYFPHFCNEKLSEEEVLKGIVTKIRLPIKKGITVEKITDDFSEIKEKQLILLGNIRTLRLESEQIVSIFSIIKNTAQHSISVTNNDKTTKFKYYSPISKVEIPKKVVQSLEGKEKEIFKSSFVDINIVLEISEIGQINPIEDAKLYLFYPLHITSGFRFIIHSYFIVNPERTMLRESKLNDYLLSEIGKFIGKEMLVKLKKTKVNTNKVLCFKRNEDAMLEVLYDTVVTELENQRFIYDSQTQKYFYPSDVIIADDFDKGLFPDGKLGDKKLIYIDDSKVRDWFLAEFEISYLSFDSIANHIENECKRQLKKKNIKFFQNLYNYVIKHEGLSLTGKKVLLTDNWKLISNSEDIFYRGKGSLKTPIALSKSIQKHIHFIHKEIRISDFREGKSRTGIIEYSTYELVRRLLKLFAERSVPKNDLLNTLFKLQDLDVKSELEIREKIRLPIKRTDKWLSPLTHPIYFESENLMDLYPNGNFIDDSVLISEGEKDEEQSKKMFFKKFGVWEIPAVYLAEKQITINPSEKRDRILGSYSGFSTRPFYIKNDRTLDLPERYNIWFTNTIINNWNTYQLFLNDSLLPRLLYSNSYSNWKEVDAEHTIKLSQFIERLANEAWICFEGEDEQYVASEVVGIRDFDFLQSHNHIIRKFLRLLPIDYGSKKILIEGVGLIHLDAHSLENFRQLLQSIYIKYENEIPAGKDFLDFYNRILSKLVDFYEVGNISEWALNQLGNTKFLGVDDTTKVPCWKFAQNIFYIDDKPAYDILPIEIKQKIQPHFTNRDKNTFGKIAGRIGKRFSRSISKELVEIESTNAISFISFFELLPEIIALLESHLGDAITKYFPEIKAVKVFEKRDLKVMISVADSSPFVIPVKYFVGTDLNIHLTVSDSVTNRNKQIANCVNELFIYLLERDLRNFNANLLNFLNAINKQEYLKSYDIAEERINEIRDKLNDTSFSPSQKFWSSILTVRGLRDARGIFFENQIDINKLSELLGIGQEMVQEVECKFDFLQTNHVSNISVLIKLLNSLSITLEELNEVIYPRIDFTDFYLKEVNKLKNKFEKGFNAVLHSYLKSENSVLKSQYQDYLDFYKYSLKIIIPLNTLGLNVEYCFIKAVSEAFPFLTIKDHDLEKDFSFFNPNAIYVANCDLLKTLLVSTTFTEIDLDRFLSENKKRSLLYFDEVKAVASNFEKWIHDQTNDDFKEQKEDVITGFLSQFSNQTHTEIEQIIPRNCDSHYISNGSGVDGNGKRYDGGINQDYKQKIGLVAEMVVFEKLSTIYNDVTWVSKNASKVYNTHSGYNPEGQDGVGYDIEYIDRDGNKYFVEVKGRVDKSDAFEISKNEVDKAYLEEEFYKIIIVTNTMDNSRRRIRDLGNIFLLSDDEDFFSNSKFIVINKNFEIRFHE</sequence>
<dbReference type="Gene3D" id="3.30.565.10">
    <property type="entry name" value="Histidine kinase-like ATPase, C-terminal domain"/>
    <property type="match status" value="1"/>
</dbReference>
<comment type="caution">
    <text evidence="3">The sequence shown here is derived from an EMBL/GenBank/DDBJ whole genome shotgun (WGS) entry which is preliminary data.</text>
</comment>
<reference evidence="3 4" key="1">
    <citation type="journal article" date="2015" name="Int. J. Syst. Evol. Microbiol.">
        <title>Chryseobacterium sediminis sp. nov., isolated from a river sediment.</title>
        <authorList>
            <person name="Kampfer P."/>
            <person name="Busse H.J."/>
            <person name="McInroy J.A."/>
            <person name="Glaeser S.P."/>
        </authorList>
    </citation>
    <scope>NUCLEOTIDE SEQUENCE [LARGE SCALE GENOMIC DNA]</scope>
    <source>
        <strain evidence="3 4">IMT-174</strain>
    </source>
</reference>
<dbReference type="PANTHER" id="PTHR32387">
    <property type="entry name" value="WU:FJ29H11"/>
    <property type="match status" value="1"/>
</dbReference>
<dbReference type="Proteomes" id="UP000323082">
    <property type="component" value="Unassembled WGS sequence"/>
</dbReference>
<dbReference type="Pfam" id="PF13020">
    <property type="entry name" value="NOV_C"/>
    <property type="match status" value="1"/>
</dbReference>
<accession>A0A5B2TP36</accession>
<dbReference type="PANTHER" id="PTHR32387:SF0">
    <property type="entry name" value="PROTEIN NO VEIN"/>
    <property type="match status" value="1"/>
</dbReference>
<evidence type="ECO:0000259" key="2">
    <source>
        <dbReference type="Pfam" id="PF25794"/>
    </source>
</evidence>
<evidence type="ECO:0000259" key="1">
    <source>
        <dbReference type="Pfam" id="PF13020"/>
    </source>
</evidence>
<dbReference type="EMBL" id="VUNZ01000006">
    <property type="protein sequence ID" value="KAA2215618.1"/>
    <property type="molecule type" value="Genomic_DNA"/>
</dbReference>
<dbReference type="SUPFAM" id="SSF55874">
    <property type="entry name" value="ATPase domain of HSP90 chaperone/DNA topoisomerase II/histidine kinase"/>
    <property type="match status" value="1"/>
</dbReference>
<dbReference type="NCBIfam" id="NF047352">
    <property type="entry name" value="P_loop_sacsin"/>
    <property type="match status" value="1"/>
</dbReference>
<dbReference type="InterPro" id="IPR024975">
    <property type="entry name" value="NOV_C"/>
</dbReference>
<protein>
    <submittedName>
        <fullName evidence="3">DUF3883 domain-containing protein</fullName>
    </submittedName>
</protein>
<feature type="domain" description="Protein NO VEIN C-terminal" evidence="1">
    <location>
        <begin position="1444"/>
        <end position="1508"/>
    </location>
</feature>
<name>A0A5B2TP36_9FLAO</name>
<evidence type="ECO:0000313" key="3">
    <source>
        <dbReference type="EMBL" id="KAA2215618.1"/>
    </source>
</evidence>